<sequence length="142" mass="16009">MSRVTLPIIRSLTELEAVVSGRATTYVRYSKGPEHDGQEQSIDTESGLQLPGLSVNPLHPESWWTRPLGDWLARQVCQYRQLREKNPERFPWLLDGTVVGRGPDNEPLLVDIQAVGRLSEELLEEAVGRYEQAFRAGQGPED</sequence>
<accession>A0ABS7I0I6</accession>
<keyword evidence="2" id="KW-1185">Reference proteome</keyword>
<comment type="caution">
    <text evidence="1">The sequence shown here is derived from an EMBL/GenBank/DDBJ whole genome shotgun (WGS) entry which is preliminary data.</text>
</comment>
<evidence type="ECO:0000313" key="2">
    <source>
        <dbReference type="Proteomes" id="UP000777440"/>
    </source>
</evidence>
<protein>
    <submittedName>
        <fullName evidence="1">Uncharacterized protein</fullName>
    </submittedName>
</protein>
<dbReference type="Proteomes" id="UP000777440">
    <property type="component" value="Unassembled WGS sequence"/>
</dbReference>
<organism evidence="1 2">
    <name type="scientific">Microbacterium ureisolvens</name>
    <dbReference type="NCBI Taxonomy" id="2781186"/>
    <lineage>
        <taxon>Bacteria</taxon>
        <taxon>Bacillati</taxon>
        <taxon>Actinomycetota</taxon>
        <taxon>Actinomycetes</taxon>
        <taxon>Micrococcales</taxon>
        <taxon>Microbacteriaceae</taxon>
        <taxon>Microbacterium</taxon>
    </lineage>
</organism>
<dbReference type="InterPro" id="IPR046080">
    <property type="entry name" value="DUF6098"/>
</dbReference>
<dbReference type="Pfam" id="PF19593">
    <property type="entry name" value="DUF6098"/>
    <property type="match status" value="1"/>
</dbReference>
<name>A0ABS7I0I6_9MICO</name>
<dbReference type="EMBL" id="JAEUAX010000004">
    <property type="protein sequence ID" value="MBW9110008.1"/>
    <property type="molecule type" value="Genomic_DNA"/>
</dbReference>
<evidence type="ECO:0000313" key="1">
    <source>
        <dbReference type="EMBL" id="MBW9110008.1"/>
    </source>
</evidence>
<gene>
    <name evidence="1" type="ORF">JNB61_09515</name>
</gene>
<proteinExistence type="predicted"/>
<reference evidence="1 2" key="1">
    <citation type="journal article" date="2021" name="MBio">
        <title>Poor Competitiveness of Bradyrhizobium in Pigeon Pea Root Colonization in Indian Soils.</title>
        <authorList>
            <person name="Chalasani D."/>
            <person name="Basu A."/>
            <person name="Pullabhotla S.V.S.R.N."/>
            <person name="Jorrin B."/>
            <person name="Neal A.L."/>
            <person name="Poole P.S."/>
            <person name="Podile A.R."/>
            <person name="Tkacz A."/>
        </authorList>
    </citation>
    <scope>NUCLEOTIDE SEQUENCE [LARGE SCALE GENOMIC DNA]</scope>
    <source>
        <strain evidence="1 2">HU12</strain>
    </source>
</reference>